<evidence type="ECO:0000313" key="2">
    <source>
        <dbReference type="EMBL" id="MCC9064677.1"/>
    </source>
</evidence>
<feature type="transmembrane region" description="Helical" evidence="1">
    <location>
        <begin position="6"/>
        <end position="28"/>
    </location>
</feature>
<sequence length="110" mass="12396">MNRKTISIISYLTIIGWVISFIVYHNGGRSSFAQYHLKQSFGLGIFGAVLSMLFIPVIATDPVMSTLFSILIFGILIVLIVGVVNAFHQKRKPIPLIGIMFVDRFNFIKY</sequence>
<gene>
    <name evidence="2" type="ORF">LNP81_16850</name>
</gene>
<reference evidence="2" key="1">
    <citation type="submission" date="2021-11" db="EMBL/GenBank/DDBJ databases">
        <title>Description of novel Flavobacterium species.</title>
        <authorList>
            <person name="Saticioglu I.B."/>
            <person name="Ay H."/>
            <person name="Altun S."/>
            <person name="Duman M."/>
        </authorList>
    </citation>
    <scope>NUCLEOTIDE SEQUENCE</scope>
    <source>
        <strain evidence="2">F-30</strain>
    </source>
</reference>
<feature type="transmembrane region" description="Helical" evidence="1">
    <location>
        <begin position="40"/>
        <end position="59"/>
    </location>
</feature>
<dbReference type="RefSeq" id="WP_230037828.1">
    <property type="nucleotide sequence ID" value="NZ_JAJJMM010000001.1"/>
</dbReference>
<keyword evidence="1" id="KW-0472">Membrane</keyword>
<organism evidence="2 3">
    <name type="scientific">Flavobacterium piscisymbiosum</name>
    <dbReference type="NCBI Taxonomy" id="2893753"/>
    <lineage>
        <taxon>Bacteria</taxon>
        <taxon>Pseudomonadati</taxon>
        <taxon>Bacteroidota</taxon>
        <taxon>Flavobacteriia</taxon>
        <taxon>Flavobacteriales</taxon>
        <taxon>Flavobacteriaceae</taxon>
        <taxon>Flavobacterium</taxon>
    </lineage>
</organism>
<proteinExistence type="predicted"/>
<keyword evidence="1" id="KW-1133">Transmembrane helix</keyword>
<evidence type="ECO:0000313" key="3">
    <source>
        <dbReference type="Proteomes" id="UP001430679"/>
    </source>
</evidence>
<name>A0ABS8MGR2_9FLAO</name>
<accession>A0ABS8MGR2</accession>
<dbReference type="EMBL" id="JAJJMM010000001">
    <property type="protein sequence ID" value="MCC9064677.1"/>
    <property type="molecule type" value="Genomic_DNA"/>
</dbReference>
<dbReference type="Proteomes" id="UP001430679">
    <property type="component" value="Unassembled WGS sequence"/>
</dbReference>
<comment type="caution">
    <text evidence="2">The sequence shown here is derived from an EMBL/GenBank/DDBJ whole genome shotgun (WGS) entry which is preliminary data.</text>
</comment>
<protein>
    <submittedName>
        <fullName evidence="2">DUF4870 domain-containing protein</fullName>
    </submittedName>
</protein>
<keyword evidence="1" id="KW-0812">Transmembrane</keyword>
<evidence type="ECO:0000256" key="1">
    <source>
        <dbReference type="SAM" id="Phobius"/>
    </source>
</evidence>
<keyword evidence="3" id="KW-1185">Reference proteome</keyword>
<feature type="transmembrane region" description="Helical" evidence="1">
    <location>
        <begin position="65"/>
        <end position="87"/>
    </location>
</feature>